<dbReference type="RefSeq" id="WP_070877333.1">
    <property type="nucleotide sequence ID" value="NZ_CAJFZX010000006.1"/>
</dbReference>
<sequence>MDCYRQQLPVPHAHFYQGVTEYKENHYHYVLGFSKPLNGNSYDKHFHYVEGLTTFDNQHYHRFYVKTGPPIPMLDGTHYHLFSGKTYRNYTEAEPVEFGGVVYSEQQKRVHQHLLNGRTSGPIGY</sequence>
<evidence type="ECO:0008006" key="3">
    <source>
        <dbReference type="Google" id="ProtNLM"/>
    </source>
</evidence>
<dbReference type="Pfam" id="PF12788">
    <property type="entry name" value="YmaF"/>
    <property type="match status" value="1"/>
</dbReference>
<proteinExistence type="predicted"/>
<dbReference type="EMBL" id="WKKF01000001">
    <property type="protein sequence ID" value="MRX53758.1"/>
    <property type="molecule type" value="Genomic_DNA"/>
</dbReference>
<comment type="caution">
    <text evidence="1">The sequence shown here is derived from an EMBL/GenBank/DDBJ whole genome shotgun (WGS) entry which is preliminary data.</text>
</comment>
<reference evidence="1 2" key="1">
    <citation type="submission" date="2019-11" db="EMBL/GenBank/DDBJ databases">
        <title>Bacillus idriensis genome.</title>
        <authorList>
            <person name="Konopka E.N."/>
            <person name="Newman J.D."/>
        </authorList>
    </citation>
    <scope>NUCLEOTIDE SEQUENCE [LARGE SCALE GENOMIC DNA]</scope>
    <source>
        <strain evidence="1 2">DSM 19097</strain>
    </source>
</reference>
<keyword evidence="2" id="KW-1185">Reference proteome</keyword>
<evidence type="ECO:0000313" key="2">
    <source>
        <dbReference type="Proteomes" id="UP000441585"/>
    </source>
</evidence>
<dbReference type="AlphaFoldDB" id="A0A6I2M6K3"/>
<dbReference type="InterPro" id="IPR024307">
    <property type="entry name" value="YmaF"/>
</dbReference>
<dbReference type="Proteomes" id="UP000441585">
    <property type="component" value="Unassembled WGS sequence"/>
</dbReference>
<protein>
    <recommendedName>
        <fullName evidence="3">YmaF family protein</fullName>
    </recommendedName>
</protein>
<name>A0A6I2M6K3_9BACI</name>
<gene>
    <name evidence="1" type="ORF">GJU41_07210</name>
</gene>
<evidence type="ECO:0000313" key="1">
    <source>
        <dbReference type="EMBL" id="MRX53758.1"/>
    </source>
</evidence>
<accession>A0A6I2M6K3</accession>
<organism evidence="1 2">
    <name type="scientific">Metabacillus idriensis</name>
    <dbReference type="NCBI Taxonomy" id="324768"/>
    <lineage>
        <taxon>Bacteria</taxon>
        <taxon>Bacillati</taxon>
        <taxon>Bacillota</taxon>
        <taxon>Bacilli</taxon>
        <taxon>Bacillales</taxon>
        <taxon>Bacillaceae</taxon>
        <taxon>Metabacillus</taxon>
    </lineage>
</organism>